<accession>A0A1N6D4L4</accession>
<evidence type="ECO:0000313" key="1">
    <source>
        <dbReference type="EMBL" id="SIN65742.1"/>
    </source>
</evidence>
<dbReference type="Pfam" id="PF24389">
    <property type="entry name" value="ORC-CDC6-like"/>
    <property type="match status" value="1"/>
</dbReference>
<dbReference type="STRING" id="1123272.SAMN02745824_1541"/>
<dbReference type="Proteomes" id="UP000185192">
    <property type="component" value="Unassembled WGS sequence"/>
</dbReference>
<gene>
    <name evidence="1" type="ORF">SAMN02745824_1541</name>
</gene>
<protein>
    <submittedName>
        <fullName evidence="1">Uncharacterized protein</fullName>
    </submittedName>
</protein>
<keyword evidence="2" id="KW-1185">Reference proteome</keyword>
<proteinExistence type="predicted"/>
<dbReference type="EMBL" id="FSQW01000001">
    <property type="protein sequence ID" value="SIN65742.1"/>
    <property type="molecule type" value="Genomic_DNA"/>
</dbReference>
<dbReference type="OrthoDB" id="271711at2"/>
<dbReference type="InterPro" id="IPR056955">
    <property type="entry name" value="ORC-CDC6-like"/>
</dbReference>
<evidence type="ECO:0000313" key="2">
    <source>
        <dbReference type="Proteomes" id="UP000185192"/>
    </source>
</evidence>
<organism evidence="1 2">
    <name type="scientific">Parasphingorhabdus marina DSM 22363</name>
    <dbReference type="NCBI Taxonomy" id="1123272"/>
    <lineage>
        <taxon>Bacteria</taxon>
        <taxon>Pseudomonadati</taxon>
        <taxon>Pseudomonadota</taxon>
        <taxon>Alphaproteobacteria</taxon>
        <taxon>Sphingomonadales</taxon>
        <taxon>Sphingomonadaceae</taxon>
        <taxon>Parasphingorhabdus</taxon>
    </lineage>
</organism>
<name>A0A1N6D4L4_9SPHN</name>
<sequence length="681" mass="77673">MHNIKNPFNDVYMAETIPAQEFVNIFSPELLKESSTHQLFQPGSVILIGLQGTGKSALLNLLKPEILSAYLESDEPWPLPEHCSKFISANIVLRSSGALDFGQRKIERTDDLSVTGLYFADFLNYWIVDDLLSNLALLGSSKGEQLSRRLGLAIDKGRLDEFSRILAKDLSWFGGLSSVSDFDGLRRAIKSRIYAYESFLNFNSDSLPTEIVRSKTKPGEPIGSTYDALREVGILPPEVPLFVTIDQFEDLMDLEKDKNGGFQPVFRSIVMRMLGSRDGRVSYRVGARPYSLTTGLQGFGNNAFTEEMREYRIVDIGDLLTNRESKRSHFPRFCDDVLYRRLKASGFKVSQRTRYTRYMFGGRVSPESKLERFTKKRSREKAISTDPVIPKNLRATLVNMARQDPLSAKLGEAWLRQNLEKLEISSGLLQSQPWDQKPKQWWKKERKQLAMLQVFSATRQRMVWCGADDVIAVCANNILTFLSVCQFIWAEYLRSAEVEEFSVPKEIKPSIQAMGIMSASEYWFRKVKAEPKGGDDRHRFVNVVGSFFRDKLRDDKRMSYPGANGFSLSVNVLEEHQSVDEFLDSCVAFGVLEKARHTPKSKSRGQSMKWYLSSILTPYFQIPTPHTKEPFYANIKDVKRWLHRAKVVSISRELPSHGIKKANQSNSSQIELDFLDDTEDD</sequence>
<dbReference type="AlphaFoldDB" id="A0A1N6D4L4"/>
<dbReference type="RefSeq" id="WP_074204453.1">
    <property type="nucleotide sequence ID" value="NZ_FSQW01000001.1"/>
</dbReference>
<reference evidence="2" key="1">
    <citation type="submission" date="2016-11" db="EMBL/GenBank/DDBJ databases">
        <authorList>
            <person name="Varghese N."/>
            <person name="Submissions S."/>
        </authorList>
    </citation>
    <scope>NUCLEOTIDE SEQUENCE [LARGE SCALE GENOMIC DNA]</scope>
    <source>
        <strain evidence="2">DSM 22363</strain>
    </source>
</reference>